<dbReference type="STRING" id="3469.A0A4Y7JW12"/>
<feature type="domain" description="Cyclin-like" evidence="1">
    <location>
        <begin position="8"/>
        <end position="86"/>
    </location>
</feature>
<accession>A0A4Y7JW12</accession>
<dbReference type="Gramene" id="RZC64161">
    <property type="protein sequence ID" value="RZC64161"/>
    <property type="gene ID" value="C5167_025928"/>
</dbReference>
<feature type="domain" description="Cyclin C-terminal" evidence="2">
    <location>
        <begin position="4"/>
        <end position="102"/>
    </location>
</feature>
<dbReference type="EMBL" id="CM010719">
    <property type="protein sequence ID" value="RZC64161.1"/>
    <property type="molecule type" value="Genomic_DNA"/>
</dbReference>
<gene>
    <name evidence="3" type="ORF">C5167_025928</name>
</gene>
<dbReference type="SMART" id="SM01332">
    <property type="entry name" value="Cyclin_C"/>
    <property type="match status" value="1"/>
</dbReference>
<evidence type="ECO:0000313" key="4">
    <source>
        <dbReference type="Proteomes" id="UP000316621"/>
    </source>
</evidence>
<dbReference type="SMART" id="SM00385">
    <property type="entry name" value="CYCLIN"/>
    <property type="match status" value="1"/>
</dbReference>
<dbReference type="InterPro" id="IPR013763">
    <property type="entry name" value="Cyclin-like_dom"/>
</dbReference>
<proteinExistence type="predicted"/>
<protein>
    <recommendedName>
        <fullName evidence="5">Cyclin C-terminal domain-containing protein</fullName>
    </recommendedName>
</protein>
<keyword evidence="4" id="KW-1185">Reference proteome</keyword>
<evidence type="ECO:0000259" key="2">
    <source>
        <dbReference type="SMART" id="SM01332"/>
    </source>
</evidence>
<dbReference type="OMA" id="VEYEMLN"/>
<dbReference type="Pfam" id="PF02984">
    <property type="entry name" value="Cyclin_C"/>
    <property type="match status" value="1"/>
</dbReference>
<sequence length="102" mass="11759">MSVPTSYVFMKRFLKTAQSDKKLELLSFFLIELSMVDHDMLRLPPSLLAAAAIYTAQFTLNRTRHWSKTKKWHLYYSEDQLQMVAGGSGLGTVMEWNTQTPL</sequence>
<organism evidence="3 4">
    <name type="scientific">Papaver somniferum</name>
    <name type="common">Opium poppy</name>
    <dbReference type="NCBI Taxonomy" id="3469"/>
    <lineage>
        <taxon>Eukaryota</taxon>
        <taxon>Viridiplantae</taxon>
        <taxon>Streptophyta</taxon>
        <taxon>Embryophyta</taxon>
        <taxon>Tracheophyta</taxon>
        <taxon>Spermatophyta</taxon>
        <taxon>Magnoliopsida</taxon>
        <taxon>Ranunculales</taxon>
        <taxon>Papaveraceae</taxon>
        <taxon>Papaveroideae</taxon>
        <taxon>Papaver</taxon>
    </lineage>
</organism>
<dbReference type="SUPFAM" id="SSF47954">
    <property type="entry name" value="Cyclin-like"/>
    <property type="match status" value="1"/>
</dbReference>
<evidence type="ECO:0000259" key="1">
    <source>
        <dbReference type="SMART" id="SM00385"/>
    </source>
</evidence>
<evidence type="ECO:0000313" key="3">
    <source>
        <dbReference type="EMBL" id="RZC64161.1"/>
    </source>
</evidence>
<evidence type="ECO:0008006" key="5">
    <source>
        <dbReference type="Google" id="ProtNLM"/>
    </source>
</evidence>
<dbReference type="AlphaFoldDB" id="A0A4Y7JW12"/>
<dbReference type="InterPro" id="IPR036915">
    <property type="entry name" value="Cyclin-like_sf"/>
</dbReference>
<reference evidence="3 4" key="1">
    <citation type="journal article" date="2018" name="Science">
        <title>The opium poppy genome and morphinan production.</title>
        <authorList>
            <person name="Guo L."/>
            <person name="Winzer T."/>
            <person name="Yang X."/>
            <person name="Li Y."/>
            <person name="Ning Z."/>
            <person name="He Z."/>
            <person name="Teodor R."/>
            <person name="Lu Y."/>
            <person name="Bowser T.A."/>
            <person name="Graham I.A."/>
            <person name="Ye K."/>
        </authorList>
    </citation>
    <scope>NUCLEOTIDE SEQUENCE [LARGE SCALE GENOMIC DNA]</scope>
    <source>
        <strain evidence="4">cv. HN1</strain>
        <tissue evidence="3">Leaves</tissue>
    </source>
</reference>
<dbReference type="Proteomes" id="UP000316621">
    <property type="component" value="Chromosome 5"/>
</dbReference>
<dbReference type="InterPro" id="IPR004367">
    <property type="entry name" value="Cyclin_C-dom"/>
</dbReference>
<name>A0A4Y7JW12_PAPSO</name>
<dbReference type="Gene3D" id="1.10.472.10">
    <property type="entry name" value="Cyclin-like"/>
    <property type="match status" value="1"/>
</dbReference>